<keyword evidence="3 5" id="KW-1133">Transmembrane helix</keyword>
<keyword evidence="7" id="KW-1185">Reference proteome</keyword>
<dbReference type="PANTHER" id="PTHR33514">
    <property type="entry name" value="PROTEIN ABCI12, CHLOROPLASTIC"/>
    <property type="match status" value="1"/>
</dbReference>
<dbReference type="Pfam" id="PF02361">
    <property type="entry name" value="CbiQ"/>
    <property type="match status" value="1"/>
</dbReference>
<dbReference type="Proteomes" id="UP000542674">
    <property type="component" value="Unassembled WGS sequence"/>
</dbReference>
<protein>
    <submittedName>
        <fullName evidence="6">Energy-coupling factor transport system permease protein</fullName>
    </submittedName>
</protein>
<proteinExistence type="predicted"/>
<feature type="transmembrane region" description="Helical" evidence="5">
    <location>
        <begin position="58"/>
        <end position="79"/>
    </location>
</feature>
<feature type="transmembrane region" description="Helical" evidence="5">
    <location>
        <begin position="150"/>
        <end position="173"/>
    </location>
</feature>
<dbReference type="GO" id="GO:0005886">
    <property type="term" value="C:plasma membrane"/>
    <property type="evidence" value="ECO:0007669"/>
    <property type="project" value="UniProtKB-ARBA"/>
</dbReference>
<evidence type="ECO:0000313" key="7">
    <source>
        <dbReference type="Proteomes" id="UP000542674"/>
    </source>
</evidence>
<dbReference type="AlphaFoldDB" id="A0A7W7WWR4"/>
<name>A0A7W7WWR4_9PSEU</name>
<evidence type="ECO:0000256" key="4">
    <source>
        <dbReference type="ARBA" id="ARBA00023136"/>
    </source>
</evidence>
<feature type="transmembrane region" description="Helical" evidence="5">
    <location>
        <begin position="231"/>
        <end position="252"/>
    </location>
</feature>
<accession>A0A7W7WWR4</accession>
<feature type="transmembrane region" description="Helical" evidence="5">
    <location>
        <begin position="14"/>
        <end position="46"/>
    </location>
</feature>
<feature type="transmembrane region" description="Helical" evidence="5">
    <location>
        <begin position="296"/>
        <end position="316"/>
    </location>
</feature>
<evidence type="ECO:0000256" key="5">
    <source>
        <dbReference type="SAM" id="Phobius"/>
    </source>
</evidence>
<comment type="subcellular location">
    <subcellularLocation>
        <location evidence="1">Membrane</location>
        <topology evidence="1">Multi-pass membrane protein</topology>
    </subcellularLocation>
</comment>
<feature type="transmembrane region" description="Helical" evidence="5">
    <location>
        <begin position="336"/>
        <end position="357"/>
    </location>
</feature>
<dbReference type="RefSeq" id="WP_184670333.1">
    <property type="nucleotide sequence ID" value="NZ_BAABAI010000026.1"/>
</dbReference>
<keyword evidence="2 5" id="KW-0812">Transmembrane</keyword>
<reference evidence="6 7" key="1">
    <citation type="submission" date="2020-08" db="EMBL/GenBank/DDBJ databases">
        <title>Sequencing the genomes of 1000 actinobacteria strains.</title>
        <authorList>
            <person name="Klenk H.-P."/>
        </authorList>
    </citation>
    <scope>NUCLEOTIDE SEQUENCE [LARGE SCALE GENOMIC DNA]</scope>
    <source>
        <strain evidence="6 7">DSM 45084</strain>
    </source>
</reference>
<dbReference type="InterPro" id="IPR003339">
    <property type="entry name" value="ABC/ECF_trnsptr_transmembrane"/>
</dbReference>
<evidence type="ECO:0000256" key="3">
    <source>
        <dbReference type="ARBA" id="ARBA00022989"/>
    </source>
</evidence>
<dbReference type="EMBL" id="JACHJS010000001">
    <property type="protein sequence ID" value="MBB4966376.1"/>
    <property type="molecule type" value="Genomic_DNA"/>
</dbReference>
<feature type="transmembrane region" description="Helical" evidence="5">
    <location>
        <begin position="258"/>
        <end position="276"/>
    </location>
</feature>
<organism evidence="6 7">
    <name type="scientific">Saccharothrix violaceirubra</name>
    <dbReference type="NCBI Taxonomy" id="413306"/>
    <lineage>
        <taxon>Bacteria</taxon>
        <taxon>Bacillati</taxon>
        <taxon>Actinomycetota</taxon>
        <taxon>Actinomycetes</taxon>
        <taxon>Pseudonocardiales</taxon>
        <taxon>Pseudonocardiaceae</taxon>
        <taxon>Saccharothrix</taxon>
    </lineage>
</organism>
<evidence type="ECO:0000313" key="6">
    <source>
        <dbReference type="EMBL" id="MBB4966376.1"/>
    </source>
</evidence>
<dbReference type="PANTHER" id="PTHR33514:SF15">
    <property type="entry name" value="COBALT TRANSPORT PROTEIN"/>
    <property type="match status" value="1"/>
</dbReference>
<comment type="caution">
    <text evidence="6">The sequence shown here is derived from an EMBL/GenBank/DDBJ whole genome shotgun (WGS) entry which is preliminary data.</text>
</comment>
<sequence>MTWLLPRDLHPAAWWVWALGLAVAASRTTNPFLLLTIVAVAGYVVVARRTAAPWALAFRMYLVLGAVIVGMRVLFRLVFGGAEGSTVVLRLPEVPLPAWAAGIRLFGDVSAESLLGGFHDGLRLATMVVCLGAANALANPKRLLKALPPALYEIGTAVVVALSVFPQLAESVVRVRRARRLRGGDGRRFRALRAIVVPVLADALDRSLRLAASMDSRGYGRAALVETGDRVATGLLMITGLLGVCVGVYATLDGSTPRYLAGPVLVSGLVVALVGFRSAGRRVRRTRYRPDRWRAAEVVVAASGVAVAAVLFATSTVDPTNLNPSLVVLSWPTLSWPPLIGVLVGVLPAVLSPAPAFEDA</sequence>
<gene>
    <name evidence="6" type="ORF">F4559_003735</name>
</gene>
<evidence type="ECO:0000256" key="1">
    <source>
        <dbReference type="ARBA" id="ARBA00004141"/>
    </source>
</evidence>
<evidence type="ECO:0000256" key="2">
    <source>
        <dbReference type="ARBA" id="ARBA00022692"/>
    </source>
</evidence>
<keyword evidence="4 5" id="KW-0472">Membrane</keyword>